<evidence type="ECO:0000313" key="5">
    <source>
        <dbReference type="Proteomes" id="UP000006039"/>
    </source>
</evidence>
<dbReference type="GeneID" id="20354618"/>
<evidence type="ECO:0000256" key="1">
    <source>
        <dbReference type="SAM" id="MobiDB-lite"/>
    </source>
</evidence>
<reference evidence="4" key="5">
    <citation type="submission" date="2018-04" db="UniProtKB">
        <authorList>
            <consortium name="EnsemblFungi"/>
        </authorList>
    </citation>
    <scope>IDENTIFICATION</scope>
    <source>
        <strain evidence="4">R3-111a-1</strain>
    </source>
</reference>
<gene>
    <name evidence="4" type="primary">20354618</name>
    <name evidence="3" type="ORF">GGTG_14160</name>
</gene>
<dbReference type="RefSeq" id="XP_009230352.1">
    <property type="nucleotide sequence ID" value="XM_009232088.1"/>
</dbReference>
<dbReference type="OrthoDB" id="3210850at2759"/>
<keyword evidence="5" id="KW-1185">Reference proteome</keyword>
<feature type="region of interest" description="Disordered" evidence="1">
    <location>
        <begin position="60"/>
        <end position="100"/>
    </location>
</feature>
<dbReference type="EMBL" id="GL385552">
    <property type="protein sequence ID" value="EJT68257.1"/>
    <property type="molecule type" value="Genomic_DNA"/>
</dbReference>
<keyword evidence="2" id="KW-0732">Signal</keyword>
<reference evidence="4" key="4">
    <citation type="journal article" date="2015" name="G3 (Bethesda)">
        <title>Genome sequences of three phytopathogenic species of the Magnaporthaceae family of fungi.</title>
        <authorList>
            <person name="Okagaki L.H."/>
            <person name="Nunes C.C."/>
            <person name="Sailsbery J."/>
            <person name="Clay B."/>
            <person name="Brown D."/>
            <person name="John T."/>
            <person name="Oh Y."/>
            <person name="Young N."/>
            <person name="Fitzgerald M."/>
            <person name="Haas B.J."/>
            <person name="Zeng Q."/>
            <person name="Young S."/>
            <person name="Adiconis X."/>
            <person name="Fan L."/>
            <person name="Levin J.Z."/>
            <person name="Mitchell T.K."/>
            <person name="Okubara P.A."/>
            <person name="Farman M.L."/>
            <person name="Kohn L.M."/>
            <person name="Birren B."/>
            <person name="Ma L.-J."/>
            <person name="Dean R.A."/>
        </authorList>
    </citation>
    <scope>NUCLEOTIDE SEQUENCE</scope>
    <source>
        <strain evidence="4">R3-111a-1</strain>
    </source>
</reference>
<evidence type="ECO:0000313" key="4">
    <source>
        <dbReference type="EnsemblFungi" id="EJT68257"/>
    </source>
</evidence>
<reference evidence="5" key="1">
    <citation type="submission" date="2010-07" db="EMBL/GenBank/DDBJ databases">
        <title>The genome sequence of Gaeumannomyces graminis var. tritici strain R3-111a-1.</title>
        <authorList>
            <consortium name="The Broad Institute Genome Sequencing Platform"/>
            <person name="Ma L.-J."/>
            <person name="Dead R."/>
            <person name="Young S."/>
            <person name="Zeng Q."/>
            <person name="Koehrsen M."/>
            <person name="Alvarado L."/>
            <person name="Berlin A."/>
            <person name="Chapman S.B."/>
            <person name="Chen Z."/>
            <person name="Freedman E."/>
            <person name="Gellesch M."/>
            <person name="Goldberg J."/>
            <person name="Griggs A."/>
            <person name="Gujja S."/>
            <person name="Heilman E.R."/>
            <person name="Heiman D."/>
            <person name="Hepburn T."/>
            <person name="Howarth C."/>
            <person name="Jen D."/>
            <person name="Larson L."/>
            <person name="Mehta T."/>
            <person name="Neiman D."/>
            <person name="Pearson M."/>
            <person name="Roberts A."/>
            <person name="Saif S."/>
            <person name="Shea T."/>
            <person name="Shenoy N."/>
            <person name="Sisk P."/>
            <person name="Stolte C."/>
            <person name="Sykes S."/>
            <person name="Walk T."/>
            <person name="White J."/>
            <person name="Yandava C."/>
            <person name="Haas B."/>
            <person name="Nusbaum C."/>
            <person name="Birren B."/>
        </authorList>
    </citation>
    <scope>NUCLEOTIDE SEQUENCE [LARGE SCALE GENOMIC DNA]</scope>
    <source>
        <strain evidence="5">R3-111a-1</strain>
    </source>
</reference>
<evidence type="ECO:0000256" key="2">
    <source>
        <dbReference type="SAM" id="SignalP"/>
    </source>
</evidence>
<dbReference type="EnsemblFungi" id="EJT68257">
    <property type="protein sequence ID" value="EJT68257"/>
    <property type="gene ID" value="GGTG_14160"/>
</dbReference>
<name>J3PKU2_GAET3</name>
<sequence>MAAKTFAGSSLILGSCGIDLSVLLSLNGEPGWIHISTHSKTRKAACNEGLALLSTCGSGSRHERGKGSACRSASFGKGKAVRRSGMEEERQASVSGMEAK</sequence>
<dbReference type="AlphaFoldDB" id="J3PKU2"/>
<dbReference type="VEuPathDB" id="FungiDB:GGTG_14160"/>
<protein>
    <submittedName>
        <fullName evidence="3 4">Uncharacterized protein</fullName>
    </submittedName>
</protein>
<dbReference type="Proteomes" id="UP000006039">
    <property type="component" value="Unassembled WGS sequence"/>
</dbReference>
<evidence type="ECO:0000313" key="3">
    <source>
        <dbReference type="EMBL" id="EJT68257.1"/>
    </source>
</evidence>
<reference evidence="3" key="3">
    <citation type="submission" date="2010-09" db="EMBL/GenBank/DDBJ databases">
        <title>Annotation of Gaeumannomyces graminis var. tritici R3-111a-1.</title>
        <authorList>
            <consortium name="The Broad Institute Genome Sequencing Platform"/>
            <person name="Ma L.-J."/>
            <person name="Dead R."/>
            <person name="Young S.K."/>
            <person name="Zeng Q."/>
            <person name="Gargeya S."/>
            <person name="Fitzgerald M."/>
            <person name="Haas B."/>
            <person name="Abouelleil A."/>
            <person name="Alvarado L."/>
            <person name="Arachchi H.M."/>
            <person name="Berlin A."/>
            <person name="Brown A."/>
            <person name="Chapman S.B."/>
            <person name="Chen Z."/>
            <person name="Dunbar C."/>
            <person name="Freedman E."/>
            <person name="Gearin G."/>
            <person name="Gellesch M."/>
            <person name="Goldberg J."/>
            <person name="Griggs A."/>
            <person name="Gujja S."/>
            <person name="Heiman D."/>
            <person name="Howarth C."/>
            <person name="Larson L."/>
            <person name="Lui A."/>
            <person name="MacDonald P.J.P."/>
            <person name="Mehta T."/>
            <person name="Montmayeur A."/>
            <person name="Murphy C."/>
            <person name="Neiman D."/>
            <person name="Pearson M."/>
            <person name="Priest M."/>
            <person name="Roberts A."/>
            <person name="Saif S."/>
            <person name="Shea T."/>
            <person name="Shenoy N."/>
            <person name="Sisk P."/>
            <person name="Stolte C."/>
            <person name="Sykes S."/>
            <person name="Yandava C."/>
            <person name="Wortman J."/>
            <person name="Nusbaum C."/>
            <person name="Birren B."/>
        </authorList>
    </citation>
    <scope>NUCLEOTIDE SEQUENCE</scope>
    <source>
        <strain evidence="3">R3-111a-1</strain>
    </source>
</reference>
<feature type="signal peptide" evidence="2">
    <location>
        <begin position="1"/>
        <end position="17"/>
    </location>
</feature>
<proteinExistence type="predicted"/>
<dbReference type="PROSITE" id="PS51257">
    <property type="entry name" value="PROKAR_LIPOPROTEIN"/>
    <property type="match status" value="1"/>
</dbReference>
<feature type="chain" id="PRO_5015095481" evidence="2">
    <location>
        <begin position="18"/>
        <end position="100"/>
    </location>
</feature>
<accession>J3PKU2</accession>
<reference evidence="3" key="2">
    <citation type="submission" date="2010-07" db="EMBL/GenBank/DDBJ databases">
        <authorList>
            <consortium name="The Broad Institute Genome Sequencing Platform"/>
            <consortium name="Broad Institute Genome Sequencing Center for Infectious Disease"/>
            <person name="Ma L.-J."/>
            <person name="Dead R."/>
            <person name="Young S."/>
            <person name="Zeng Q."/>
            <person name="Koehrsen M."/>
            <person name="Alvarado L."/>
            <person name="Berlin A."/>
            <person name="Chapman S.B."/>
            <person name="Chen Z."/>
            <person name="Freedman E."/>
            <person name="Gellesch M."/>
            <person name="Goldberg J."/>
            <person name="Griggs A."/>
            <person name="Gujja S."/>
            <person name="Heilman E.R."/>
            <person name="Heiman D."/>
            <person name="Hepburn T."/>
            <person name="Howarth C."/>
            <person name="Jen D."/>
            <person name="Larson L."/>
            <person name="Mehta T."/>
            <person name="Neiman D."/>
            <person name="Pearson M."/>
            <person name="Roberts A."/>
            <person name="Saif S."/>
            <person name="Shea T."/>
            <person name="Shenoy N."/>
            <person name="Sisk P."/>
            <person name="Stolte C."/>
            <person name="Sykes S."/>
            <person name="Walk T."/>
            <person name="White J."/>
            <person name="Yandava C."/>
            <person name="Haas B."/>
            <person name="Nusbaum C."/>
            <person name="Birren B."/>
        </authorList>
    </citation>
    <scope>NUCLEOTIDE SEQUENCE</scope>
    <source>
        <strain evidence="3">R3-111a-1</strain>
    </source>
</reference>
<organism evidence="3">
    <name type="scientific">Gaeumannomyces tritici (strain R3-111a-1)</name>
    <name type="common">Wheat and barley take-all root rot fungus</name>
    <name type="synonym">Gaeumannomyces graminis var. tritici</name>
    <dbReference type="NCBI Taxonomy" id="644352"/>
    <lineage>
        <taxon>Eukaryota</taxon>
        <taxon>Fungi</taxon>
        <taxon>Dikarya</taxon>
        <taxon>Ascomycota</taxon>
        <taxon>Pezizomycotina</taxon>
        <taxon>Sordariomycetes</taxon>
        <taxon>Sordariomycetidae</taxon>
        <taxon>Magnaporthales</taxon>
        <taxon>Magnaporthaceae</taxon>
        <taxon>Gaeumannomyces</taxon>
    </lineage>
</organism>
<dbReference type="HOGENOM" id="CLU_2306330_0_0_1"/>